<keyword evidence="2" id="KW-0378">Hydrolase</keyword>
<organism evidence="8">
    <name type="scientific">marine sediment metagenome</name>
    <dbReference type="NCBI Taxonomy" id="412755"/>
    <lineage>
        <taxon>unclassified sequences</taxon>
        <taxon>metagenomes</taxon>
        <taxon>ecological metagenomes</taxon>
    </lineage>
</organism>
<dbReference type="GO" id="GO:0004386">
    <property type="term" value="F:helicase activity"/>
    <property type="evidence" value="ECO:0007669"/>
    <property type="project" value="UniProtKB-KW"/>
</dbReference>
<dbReference type="Pfam" id="PF13020">
    <property type="entry name" value="NOV_C"/>
    <property type="match status" value="1"/>
</dbReference>
<dbReference type="InterPro" id="IPR001650">
    <property type="entry name" value="Helicase_C-like"/>
</dbReference>
<feature type="region of interest" description="Disordered" evidence="5">
    <location>
        <begin position="368"/>
        <end position="393"/>
    </location>
</feature>
<dbReference type="SMART" id="SM00487">
    <property type="entry name" value="DEXDc"/>
    <property type="match status" value="1"/>
</dbReference>
<dbReference type="GO" id="GO:0005524">
    <property type="term" value="F:ATP binding"/>
    <property type="evidence" value="ECO:0007669"/>
    <property type="project" value="UniProtKB-KW"/>
</dbReference>
<proteinExistence type="predicted"/>
<name>A0A0F9PQJ7_9ZZZZ</name>
<dbReference type="PANTHER" id="PTHR10799">
    <property type="entry name" value="SNF2/RAD54 HELICASE FAMILY"/>
    <property type="match status" value="1"/>
</dbReference>
<evidence type="ECO:0008006" key="9">
    <source>
        <dbReference type="Google" id="ProtNLM"/>
    </source>
</evidence>
<accession>A0A0F9PQJ7</accession>
<dbReference type="InterPro" id="IPR057342">
    <property type="entry name" value="DEXDc_RapA"/>
</dbReference>
<reference evidence="8" key="1">
    <citation type="journal article" date="2015" name="Nature">
        <title>Complex archaea that bridge the gap between prokaryotes and eukaryotes.</title>
        <authorList>
            <person name="Spang A."/>
            <person name="Saw J.H."/>
            <person name="Jorgensen S.L."/>
            <person name="Zaremba-Niedzwiedzka K."/>
            <person name="Martijn J."/>
            <person name="Lind A.E."/>
            <person name="van Eijk R."/>
            <person name="Schleper C."/>
            <person name="Guy L."/>
            <person name="Ettema T.J."/>
        </authorList>
    </citation>
    <scope>NUCLEOTIDE SEQUENCE</scope>
</reference>
<comment type="caution">
    <text evidence="8">The sequence shown here is derived from an EMBL/GenBank/DDBJ whole genome shotgun (WGS) entry which is preliminary data.</text>
</comment>
<dbReference type="EMBL" id="LAZR01002685">
    <property type="protein sequence ID" value="KKN26892.1"/>
    <property type="molecule type" value="Genomic_DNA"/>
</dbReference>
<feature type="compositionally biased region" description="Acidic residues" evidence="5">
    <location>
        <begin position="371"/>
        <end position="382"/>
    </location>
</feature>
<dbReference type="PROSITE" id="PS51192">
    <property type="entry name" value="HELICASE_ATP_BIND_1"/>
    <property type="match status" value="1"/>
</dbReference>
<dbReference type="SMART" id="SM00490">
    <property type="entry name" value="HELICc"/>
    <property type="match status" value="1"/>
</dbReference>
<evidence type="ECO:0000256" key="4">
    <source>
        <dbReference type="ARBA" id="ARBA00022840"/>
    </source>
</evidence>
<evidence type="ECO:0000256" key="3">
    <source>
        <dbReference type="ARBA" id="ARBA00022806"/>
    </source>
</evidence>
<dbReference type="Pfam" id="PF00271">
    <property type="entry name" value="Helicase_C"/>
    <property type="match status" value="1"/>
</dbReference>
<dbReference type="CDD" id="cd18793">
    <property type="entry name" value="SF2_C_SNF"/>
    <property type="match status" value="1"/>
</dbReference>
<evidence type="ECO:0000256" key="5">
    <source>
        <dbReference type="SAM" id="MobiDB-lite"/>
    </source>
</evidence>
<dbReference type="InterPro" id="IPR000330">
    <property type="entry name" value="SNF2_N"/>
</dbReference>
<evidence type="ECO:0000256" key="1">
    <source>
        <dbReference type="ARBA" id="ARBA00022741"/>
    </source>
</evidence>
<dbReference type="InterPro" id="IPR027417">
    <property type="entry name" value="P-loop_NTPase"/>
</dbReference>
<dbReference type="InterPro" id="IPR014001">
    <property type="entry name" value="Helicase_ATP-bd"/>
</dbReference>
<evidence type="ECO:0000259" key="6">
    <source>
        <dbReference type="PROSITE" id="PS51192"/>
    </source>
</evidence>
<dbReference type="Gene3D" id="3.40.50.300">
    <property type="entry name" value="P-loop containing nucleotide triphosphate hydrolases"/>
    <property type="match status" value="1"/>
</dbReference>
<protein>
    <recommendedName>
        <fullName evidence="9">Helicase</fullName>
    </recommendedName>
</protein>
<dbReference type="InterPro" id="IPR038718">
    <property type="entry name" value="SNF2-like_sf"/>
</dbReference>
<evidence type="ECO:0000259" key="7">
    <source>
        <dbReference type="PROSITE" id="PS51194"/>
    </source>
</evidence>
<feature type="domain" description="Helicase ATP-binding" evidence="6">
    <location>
        <begin position="58"/>
        <end position="225"/>
    </location>
</feature>
<keyword evidence="3" id="KW-0347">Helicase</keyword>
<sequence length="1114" mass="129922">MVENKIKKKPSFDQDPLVLRNIAEAWRFFKSCWFNPVYGLENALIDLLPHQLIAVYDHLLPQNRLRFLLADDAGAGKTIMTGLYLIEMLQKKKFKRVLIICPAGLVFNWYEELIKLFQLPFSIITGEICRKKEKILDDFAILSIDTAWRVEEIIKNSTPWDIVIFDEAHKLSVDLDKYGMPSPTNRYRIAEVFSRMCIHLLLLTATPHQGKDYPYFGLWKLLEPSIFLNPEALKKYFQERPKERNNYILRRLKEDMIDNNGEPLYPTRICKSISYPFSDLEQTLYNSVTKYVSERYARAEERKRSAVNLAMTIIQRRMASSTYSLLRSLENRKEKLLIFKETLKSKKQINQRIQKKLDQLKDVLIEKTSEEEIPSSDSEENETNEKELMGSTDSNSLDELNVEIDEIDVLITLSKKVLEQKNESKWIHLKNAIQNIKDPLNIEKTDEIKILIFTEYRDTKKFLIDRLNEIGYTGRIAEIDGTMKMKERREQIKLFKSKGYRFLVATDAAGEGINLQFSWVLINYDIPWNPARLEQRMGRIHRYKQKHDPVLIFNIIAHDSREGRVLEVLLDKLNIIKKAFIESFPDDNGADKVFDIIGEQFVNIPLNEIIIRAFIDLKDERDAIKIVNETLKADNVFNSIKNSRNFEGGYQNVKNLLGRVKDIQQEGEKYKLMPEYIKLFFKNAVNFLGYSIKGETDEIFSVEPYDHFISSISKIYPDEIQNKFSFNPKKALPDSFEELKAIFLHPSEPVFEAIKDLFLSRTETIAKKGALFLEPGGQEPYLFNLISVNIYKHPPNGQFDSQENSFRDVIKSFLFAFKRDSNGVFKEIKIHHLLDLVPVFIPASSKSTINVRDRIPSELIDSLDNLDKIYNYINNNYLNNEISTLKVESKNYKNKIRESIRSAYNLEEYNLVKIKKNLREAIINDEPLSRMKFKDISKKLVNLKIQLKSDLETLSSKSNEFKIGNPENILIAAVLPTNIDEESEKIKFDCVRSEIVAMNLVEQYEKDEGAIKFERVENPWTGAGYDIISERGNETRFIEVKGRLGINSIDLTDNEWARAAIERERYFLYLVFNCKEENPELWIYQDPFGKIRFKQKTIITINVSQIKEGGIKVR</sequence>
<gene>
    <name evidence="8" type="ORF">LCGC14_0870120</name>
</gene>
<dbReference type="CDD" id="cd18011">
    <property type="entry name" value="DEXDc_RapA"/>
    <property type="match status" value="1"/>
</dbReference>
<dbReference type="PROSITE" id="PS51194">
    <property type="entry name" value="HELICASE_CTER"/>
    <property type="match status" value="1"/>
</dbReference>
<dbReference type="GO" id="GO:0016787">
    <property type="term" value="F:hydrolase activity"/>
    <property type="evidence" value="ECO:0007669"/>
    <property type="project" value="UniProtKB-KW"/>
</dbReference>
<keyword evidence="1" id="KW-0547">Nucleotide-binding</keyword>
<evidence type="ECO:0000256" key="2">
    <source>
        <dbReference type="ARBA" id="ARBA00022801"/>
    </source>
</evidence>
<evidence type="ECO:0000313" key="8">
    <source>
        <dbReference type="EMBL" id="KKN26892.1"/>
    </source>
</evidence>
<dbReference type="AlphaFoldDB" id="A0A0F9PQJ7"/>
<dbReference type="InterPro" id="IPR049730">
    <property type="entry name" value="SNF2/RAD54-like_C"/>
</dbReference>
<dbReference type="Pfam" id="PF00176">
    <property type="entry name" value="SNF2-rel_dom"/>
    <property type="match status" value="1"/>
</dbReference>
<dbReference type="InterPro" id="IPR024975">
    <property type="entry name" value="NOV_C"/>
</dbReference>
<keyword evidence="4" id="KW-0067">ATP-binding</keyword>
<dbReference type="Gene3D" id="3.40.50.10810">
    <property type="entry name" value="Tandem AAA-ATPase domain"/>
    <property type="match status" value="1"/>
</dbReference>
<dbReference type="SUPFAM" id="SSF52540">
    <property type="entry name" value="P-loop containing nucleoside triphosphate hydrolases"/>
    <property type="match status" value="2"/>
</dbReference>
<feature type="domain" description="Helicase C-terminal" evidence="7">
    <location>
        <begin position="435"/>
        <end position="592"/>
    </location>
</feature>